<gene>
    <name evidence="1" type="ORF">AGLY_006410</name>
</gene>
<reference evidence="1 2" key="1">
    <citation type="submission" date="2019-08" db="EMBL/GenBank/DDBJ databases">
        <title>The genome of the soybean aphid Biotype 1, its phylome, world population structure and adaptation to the North American continent.</title>
        <authorList>
            <person name="Giordano R."/>
            <person name="Donthu R.K."/>
            <person name="Hernandez A.G."/>
            <person name="Wright C.L."/>
            <person name="Zimin A.V."/>
        </authorList>
    </citation>
    <scope>NUCLEOTIDE SEQUENCE [LARGE SCALE GENOMIC DNA]</scope>
    <source>
        <tissue evidence="1">Whole aphids</tissue>
    </source>
</reference>
<dbReference type="EMBL" id="VYZN01000018">
    <property type="protein sequence ID" value="KAE9537387.1"/>
    <property type="molecule type" value="Genomic_DNA"/>
</dbReference>
<sequence>MKIFLVAKQTQGKLKIKQYTPSNNDVARLPVSTRRHRLHEDIQFSFKLNKSKFEQNYTSIKGKNKKSMLGITDRINFIYLKKTFEKLRLIIVTLSSGHCMLKSNYVLRKIGSNDMILSRIQSTVALKIFHFIIYKKKLLMNKLGLNHYYESNTASLLKKSSFDQSIARKIISVVKKRDSKLEYKDGLSTLKILVAIQIDEYWVPLCYTLGGGVDLGLGITYEELCINFSNILTLPKTFYRHFKKKILRKIENFNCL</sequence>
<dbReference type="AlphaFoldDB" id="A0A6G0TQZ9"/>
<proteinExistence type="predicted"/>
<accession>A0A6G0TQZ9</accession>
<name>A0A6G0TQZ9_APHGL</name>
<dbReference type="Proteomes" id="UP000475862">
    <property type="component" value="Unassembled WGS sequence"/>
</dbReference>
<keyword evidence="2" id="KW-1185">Reference proteome</keyword>
<evidence type="ECO:0000313" key="2">
    <source>
        <dbReference type="Proteomes" id="UP000475862"/>
    </source>
</evidence>
<protein>
    <submittedName>
        <fullName evidence="1">Uncharacterized protein</fullName>
    </submittedName>
</protein>
<comment type="caution">
    <text evidence="1">The sequence shown here is derived from an EMBL/GenBank/DDBJ whole genome shotgun (WGS) entry which is preliminary data.</text>
</comment>
<evidence type="ECO:0000313" key="1">
    <source>
        <dbReference type="EMBL" id="KAE9537387.1"/>
    </source>
</evidence>
<organism evidence="1 2">
    <name type="scientific">Aphis glycines</name>
    <name type="common">Soybean aphid</name>
    <dbReference type="NCBI Taxonomy" id="307491"/>
    <lineage>
        <taxon>Eukaryota</taxon>
        <taxon>Metazoa</taxon>
        <taxon>Ecdysozoa</taxon>
        <taxon>Arthropoda</taxon>
        <taxon>Hexapoda</taxon>
        <taxon>Insecta</taxon>
        <taxon>Pterygota</taxon>
        <taxon>Neoptera</taxon>
        <taxon>Paraneoptera</taxon>
        <taxon>Hemiptera</taxon>
        <taxon>Sternorrhyncha</taxon>
        <taxon>Aphidomorpha</taxon>
        <taxon>Aphidoidea</taxon>
        <taxon>Aphididae</taxon>
        <taxon>Aphidini</taxon>
        <taxon>Aphis</taxon>
        <taxon>Aphis</taxon>
    </lineage>
</organism>